<dbReference type="RefSeq" id="WP_013417006.1">
    <property type="nucleotide sequence ID" value="NC_014659.1"/>
</dbReference>
<dbReference type="PANTHER" id="PTHR38110">
    <property type="entry name" value="CHROMOSOME 23, WHOLE GENOME SHOTGUN SEQUENCE"/>
    <property type="match status" value="1"/>
</dbReference>
<feature type="domain" description="Acyl-CoA thioesterase-like C-terminal" evidence="2">
    <location>
        <begin position="151"/>
        <end position="283"/>
    </location>
</feature>
<evidence type="ECO:0000313" key="3">
    <source>
        <dbReference type="EMBL" id="CBH49760.1"/>
    </source>
</evidence>
<dbReference type="KEGG" id="req:REQ_37730"/>
<evidence type="ECO:0000259" key="2">
    <source>
        <dbReference type="Pfam" id="PF20789"/>
    </source>
</evidence>
<dbReference type="SUPFAM" id="SSF54637">
    <property type="entry name" value="Thioesterase/thiol ester dehydrase-isomerase"/>
    <property type="match status" value="2"/>
</dbReference>
<dbReference type="InterPro" id="IPR049449">
    <property type="entry name" value="TesB_ACOT8-like_N"/>
</dbReference>
<dbReference type="InterPro" id="IPR042171">
    <property type="entry name" value="Acyl-CoA_hotdog"/>
</dbReference>
<accession>A0A3S5YB90</accession>
<dbReference type="EMBL" id="FN563149">
    <property type="protein sequence ID" value="CBH49760.1"/>
    <property type="molecule type" value="Genomic_DNA"/>
</dbReference>
<protein>
    <recommendedName>
        <fullName evidence="5">Thioesterase family protein</fullName>
    </recommendedName>
</protein>
<dbReference type="Pfam" id="PF13622">
    <property type="entry name" value="4HBT_3"/>
    <property type="match status" value="1"/>
</dbReference>
<evidence type="ECO:0000313" key="4">
    <source>
        <dbReference type="Proteomes" id="UP000006892"/>
    </source>
</evidence>
<organism evidence="3">
    <name type="scientific">Rhodococcus hoagii (strain 103S)</name>
    <name type="common">Rhodococcus equi</name>
    <dbReference type="NCBI Taxonomy" id="685727"/>
    <lineage>
        <taxon>Bacteria</taxon>
        <taxon>Bacillati</taxon>
        <taxon>Actinomycetota</taxon>
        <taxon>Actinomycetes</taxon>
        <taxon>Mycobacteriales</taxon>
        <taxon>Nocardiaceae</taxon>
        <taxon>Prescottella</taxon>
    </lineage>
</organism>
<sequence length="285" mass="30374">MTTHPFRDLTTVTPSGTGADGRYSAHIDSIWTIGPKVHGGCMMAVCAAAARRELTATAPSDMPVDPAVQPLAVSANYLAAPDPGDVDIVATVRKRGRQVSLVDVELSQNGRPAVHAAVTLGVPDAGEPHYAQEQALAQLPAEPPAEAHALVADHPMAQIVHVSQGCDLRVDGASAHFLSGRQGEPEVRMWARPWADDEQDPATAALFAIMTGDICAPVTMNRGIFGWAPTVQLTTYLRRRPAPGWLRVMASSTVLGDTWFEEDHTVLDSTGAVVVQSRQLAMIPR</sequence>
<feature type="domain" description="Acyl-CoA thioesterase-like N-terminal HotDog" evidence="1">
    <location>
        <begin position="28"/>
        <end position="120"/>
    </location>
</feature>
<proteinExistence type="predicted"/>
<reference evidence="3" key="1">
    <citation type="journal article" date="2010" name="PLoS Genet.">
        <title>The genome of a pathogenic rhodococcus: cooptive virulence underpinned by key gene acquisitions.</title>
        <authorList>
            <person name="Letek M."/>
            <person name="Gonzalez P."/>
            <person name="Macarthur I."/>
            <person name="Rodriguez H."/>
            <person name="Freeman T.C."/>
            <person name="Valero-Rello A."/>
            <person name="Blanco M."/>
            <person name="Buckley T."/>
            <person name="Cherevach I."/>
            <person name="Fahey R."/>
            <person name="Hapeshi A."/>
            <person name="Holdstock J."/>
            <person name="Leadon D."/>
            <person name="Navas J."/>
            <person name="Ocampo A."/>
            <person name="Quail M.A."/>
            <person name="Sanders M."/>
            <person name="Scortti M.M."/>
            <person name="Prescott J.F."/>
            <person name="Fogarty U."/>
            <person name="Meijer W.G."/>
            <person name="Parkhill J."/>
            <person name="Bentley S.D."/>
            <person name="Vazquez-Boland J.A."/>
        </authorList>
    </citation>
    <scope>NUCLEOTIDE SEQUENCE [LARGE SCALE GENOMIC DNA]</scope>
    <source>
        <strain evidence="3 4">103S</strain>
    </source>
</reference>
<evidence type="ECO:0000259" key="1">
    <source>
        <dbReference type="Pfam" id="PF13622"/>
    </source>
</evidence>
<dbReference type="AlphaFoldDB" id="A0A3S5YB90"/>
<dbReference type="PANTHER" id="PTHR38110:SF1">
    <property type="entry name" value="THIOESTERASE DOMAIN-CONTAINING PROTEIN"/>
    <property type="match status" value="1"/>
</dbReference>
<gene>
    <name evidence="3" type="ordered locus">REQ_37730</name>
</gene>
<dbReference type="InterPro" id="IPR052389">
    <property type="entry name" value="Sec_Metab_Biosynth-Assoc"/>
</dbReference>
<dbReference type="Proteomes" id="UP001154400">
    <property type="component" value="Chromosome"/>
</dbReference>
<dbReference type="Gene3D" id="2.40.160.210">
    <property type="entry name" value="Acyl-CoA thioesterase, double hotdog domain"/>
    <property type="match status" value="1"/>
</dbReference>
<evidence type="ECO:0008006" key="5">
    <source>
        <dbReference type="Google" id="ProtNLM"/>
    </source>
</evidence>
<dbReference type="Pfam" id="PF20789">
    <property type="entry name" value="4HBT_3C"/>
    <property type="match status" value="1"/>
</dbReference>
<dbReference type="InterPro" id="IPR029069">
    <property type="entry name" value="HotDog_dom_sf"/>
</dbReference>
<dbReference type="InterPro" id="IPR049450">
    <property type="entry name" value="ACOT8-like_C"/>
</dbReference>
<name>A0A3S5YB90_RHOH1</name>